<evidence type="ECO:0000313" key="1">
    <source>
        <dbReference type="EMBL" id="RAL48251.1"/>
    </source>
</evidence>
<comment type="caution">
    <text evidence="1">The sequence shown here is derived from an EMBL/GenBank/DDBJ whole genome shotgun (WGS) entry which is preliminary data.</text>
</comment>
<reference evidence="1 2" key="1">
    <citation type="submission" date="2018-06" db="EMBL/GenBank/DDBJ databases">
        <title>The Genome of Cuscuta australis (Dodder) Provides Insight into the Evolution of Plant Parasitism.</title>
        <authorList>
            <person name="Liu H."/>
        </authorList>
    </citation>
    <scope>NUCLEOTIDE SEQUENCE [LARGE SCALE GENOMIC DNA]</scope>
    <source>
        <strain evidence="2">cv. Yunnan</strain>
        <tissue evidence="1">Vines</tissue>
    </source>
</reference>
<organism evidence="1 2">
    <name type="scientific">Cuscuta australis</name>
    <dbReference type="NCBI Taxonomy" id="267555"/>
    <lineage>
        <taxon>Eukaryota</taxon>
        <taxon>Viridiplantae</taxon>
        <taxon>Streptophyta</taxon>
        <taxon>Embryophyta</taxon>
        <taxon>Tracheophyta</taxon>
        <taxon>Spermatophyta</taxon>
        <taxon>Magnoliopsida</taxon>
        <taxon>eudicotyledons</taxon>
        <taxon>Gunneridae</taxon>
        <taxon>Pentapetalae</taxon>
        <taxon>asterids</taxon>
        <taxon>lamiids</taxon>
        <taxon>Solanales</taxon>
        <taxon>Convolvulaceae</taxon>
        <taxon>Cuscuteae</taxon>
        <taxon>Cuscuta</taxon>
        <taxon>Cuscuta subgen. Grammica</taxon>
        <taxon>Cuscuta sect. Cleistogrammica</taxon>
    </lineage>
</organism>
<dbReference type="Proteomes" id="UP000249390">
    <property type="component" value="Unassembled WGS sequence"/>
</dbReference>
<keyword evidence="2" id="KW-1185">Reference proteome</keyword>
<dbReference type="AlphaFoldDB" id="A0A328DVQ6"/>
<accession>A0A328DVQ6</accession>
<protein>
    <submittedName>
        <fullName evidence="1">Uncharacterized protein</fullName>
    </submittedName>
</protein>
<name>A0A328DVQ6_9ASTE</name>
<dbReference type="EMBL" id="NQVE01000098">
    <property type="protein sequence ID" value="RAL48251.1"/>
    <property type="molecule type" value="Genomic_DNA"/>
</dbReference>
<sequence>MLKSFLFAAQRVLINREDFQKAIGPNLELDKKETYESSCKVAERSRDSRSQSRGVLDTGILSWMHPGRYCIRGYGTEVVLECMAWAQDLGHQSLSQIKS</sequence>
<proteinExistence type="predicted"/>
<evidence type="ECO:0000313" key="2">
    <source>
        <dbReference type="Proteomes" id="UP000249390"/>
    </source>
</evidence>
<gene>
    <name evidence="1" type="ORF">DM860_005675</name>
</gene>